<dbReference type="EMBL" id="QNRE01000002">
    <property type="protein sequence ID" value="RBO93802.1"/>
    <property type="molecule type" value="Genomic_DNA"/>
</dbReference>
<dbReference type="Proteomes" id="UP000252586">
    <property type="component" value="Unassembled WGS sequence"/>
</dbReference>
<dbReference type="Gene3D" id="3.10.129.10">
    <property type="entry name" value="Hotdog Thioesterase"/>
    <property type="match status" value="1"/>
</dbReference>
<gene>
    <name evidence="1" type="ORF">DFR74_102221</name>
</gene>
<organism evidence="1 2">
    <name type="scientific">Nocardia puris</name>
    <dbReference type="NCBI Taxonomy" id="208602"/>
    <lineage>
        <taxon>Bacteria</taxon>
        <taxon>Bacillati</taxon>
        <taxon>Actinomycetota</taxon>
        <taxon>Actinomycetes</taxon>
        <taxon>Mycobacteriales</taxon>
        <taxon>Nocardiaceae</taxon>
        <taxon>Nocardia</taxon>
    </lineage>
</organism>
<evidence type="ECO:0008006" key="3">
    <source>
        <dbReference type="Google" id="ProtNLM"/>
    </source>
</evidence>
<proteinExistence type="predicted"/>
<dbReference type="AlphaFoldDB" id="A0A366DUN7"/>
<evidence type="ECO:0000313" key="1">
    <source>
        <dbReference type="EMBL" id="RBO93802.1"/>
    </source>
</evidence>
<protein>
    <recommendedName>
        <fullName evidence="3">Thioesterase superfamily protein</fullName>
    </recommendedName>
</protein>
<dbReference type="SUPFAM" id="SSF54637">
    <property type="entry name" value="Thioesterase/thiol ester dehydrase-isomerase"/>
    <property type="match status" value="1"/>
</dbReference>
<comment type="caution">
    <text evidence="1">The sequence shown here is derived from an EMBL/GenBank/DDBJ whole genome shotgun (WGS) entry which is preliminary data.</text>
</comment>
<dbReference type="STRING" id="1210090.GCA_001613185_00403"/>
<sequence length="262" mass="27050">MVGDGMAVAGEVLRRMIEVDELTVPDHVHGYPQVAFGGYVAGVLAARCTAATVRVDFRAKVPVGEPLNLSATESGGAAMRLPSGTLLAEANPATLSVDVPPTPSWDDALAVTEAALASGKRPVTDCYGCGESCATGKGLRLFPWVLPESELITGGWVPDETLAGLDGILAPHDVWSALDCPGGLAGFVRLGMRRGAVTAALTATVLRPVRAGEPHITHAWPIAAQGRKYTVGVALSTAAGELCAVAEALWIEPRDLALDLPG</sequence>
<accession>A0A366DUN7</accession>
<keyword evidence="2" id="KW-1185">Reference proteome</keyword>
<name>A0A366DUN7_9NOCA</name>
<evidence type="ECO:0000313" key="2">
    <source>
        <dbReference type="Proteomes" id="UP000252586"/>
    </source>
</evidence>
<reference evidence="1 2" key="1">
    <citation type="submission" date="2018-06" db="EMBL/GenBank/DDBJ databases">
        <title>Genomic Encyclopedia of Type Strains, Phase IV (KMG-IV): sequencing the most valuable type-strain genomes for metagenomic binning, comparative biology and taxonomic classification.</title>
        <authorList>
            <person name="Goeker M."/>
        </authorList>
    </citation>
    <scope>NUCLEOTIDE SEQUENCE [LARGE SCALE GENOMIC DNA]</scope>
    <source>
        <strain evidence="1 2">DSM 44599</strain>
    </source>
</reference>
<dbReference type="InterPro" id="IPR029069">
    <property type="entry name" value="HotDog_dom_sf"/>
</dbReference>